<evidence type="ECO:0000313" key="2">
    <source>
        <dbReference type="EMBL" id="KAK5783054.1"/>
    </source>
</evidence>
<dbReference type="Pfam" id="PF13456">
    <property type="entry name" value="RVT_3"/>
    <property type="match status" value="1"/>
</dbReference>
<dbReference type="Proteomes" id="UP001358586">
    <property type="component" value="Chromosome 11"/>
</dbReference>
<accession>A0ABR0MXP3</accession>
<organism evidence="2 3">
    <name type="scientific">Gossypium arboreum</name>
    <name type="common">Tree cotton</name>
    <name type="synonym">Gossypium nanking</name>
    <dbReference type="NCBI Taxonomy" id="29729"/>
    <lineage>
        <taxon>Eukaryota</taxon>
        <taxon>Viridiplantae</taxon>
        <taxon>Streptophyta</taxon>
        <taxon>Embryophyta</taxon>
        <taxon>Tracheophyta</taxon>
        <taxon>Spermatophyta</taxon>
        <taxon>Magnoliopsida</taxon>
        <taxon>eudicotyledons</taxon>
        <taxon>Gunneridae</taxon>
        <taxon>Pentapetalae</taxon>
        <taxon>rosids</taxon>
        <taxon>malvids</taxon>
        <taxon>Malvales</taxon>
        <taxon>Malvaceae</taxon>
        <taxon>Malvoideae</taxon>
        <taxon>Gossypium</taxon>
    </lineage>
</organism>
<evidence type="ECO:0000313" key="3">
    <source>
        <dbReference type="Proteomes" id="UP001358586"/>
    </source>
</evidence>
<feature type="domain" description="RNase H type-1" evidence="1">
    <location>
        <begin position="89"/>
        <end position="144"/>
    </location>
</feature>
<comment type="caution">
    <text evidence="2">The sequence shown here is derived from an EMBL/GenBank/DDBJ whole genome shotgun (WGS) entry which is preliminary data.</text>
</comment>
<protein>
    <recommendedName>
        <fullName evidence="1">RNase H type-1 domain-containing protein</fullName>
    </recommendedName>
</protein>
<name>A0ABR0MXP3_GOSAR</name>
<keyword evidence="3" id="KW-1185">Reference proteome</keyword>
<gene>
    <name evidence="2" type="ORF">PVK06_037562</name>
</gene>
<evidence type="ECO:0000259" key="1">
    <source>
        <dbReference type="Pfam" id="PF13456"/>
    </source>
</evidence>
<dbReference type="EMBL" id="JARKNE010000011">
    <property type="protein sequence ID" value="KAK5783054.1"/>
    <property type="molecule type" value="Genomic_DNA"/>
</dbReference>
<dbReference type="InterPro" id="IPR002156">
    <property type="entry name" value="RNaseH_domain"/>
</dbReference>
<proteinExistence type="predicted"/>
<reference evidence="2 3" key="1">
    <citation type="submission" date="2023-03" db="EMBL/GenBank/DDBJ databases">
        <title>WGS of Gossypium arboreum.</title>
        <authorList>
            <person name="Yu D."/>
        </authorList>
    </citation>
    <scope>NUCLEOTIDE SEQUENCE [LARGE SCALE GENOMIC DNA]</scope>
    <source>
        <tissue evidence="2">Leaf</tissue>
    </source>
</reference>
<sequence>MILPRNILTSIKAGNGRIAWTWTSKGCYLLGTLKRLLRVLNAVFGVSVELSGTPKSQAMPSAFAQRSITDSGLETQLSKGLLRDTNGLGFTTVFQAEASALLEGLRLALAWDKGYGKMEVERDNASLIQFICSGYASRNRLSELRQIQVMHSRN</sequence>